<keyword evidence="1" id="KW-1133">Transmembrane helix</keyword>
<dbReference type="EMBL" id="CVRI01000043">
    <property type="protein sequence ID" value="CRK96402.1"/>
    <property type="molecule type" value="Genomic_DNA"/>
</dbReference>
<sequence>MKFADRNLKAQLISVDFQNEASVAFSFSSKRRTTQQKQQFLINKFNQFSYERENVLLLQSGSAQLMLTITLLFLQFEVGTSQKNV</sequence>
<evidence type="ECO:0000313" key="2">
    <source>
        <dbReference type="EMBL" id="CRK96402.1"/>
    </source>
</evidence>
<keyword evidence="1" id="KW-0472">Membrane</keyword>
<dbReference type="Proteomes" id="UP000183832">
    <property type="component" value="Unassembled WGS sequence"/>
</dbReference>
<protein>
    <submittedName>
        <fullName evidence="2">CLUMA_CG009819, isoform A</fullName>
    </submittedName>
</protein>
<evidence type="ECO:0000313" key="3">
    <source>
        <dbReference type="Proteomes" id="UP000183832"/>
    </source>
</evidence>
<dbReference type="AlphaFoldDB" id="A0A1J1I9J4"/>
<evidence type="ECO:0000256" key="1">
    <source>
        <dbReference type="SAM" id="Phobius"/>
    </source>
</evidence>
<feature type="transmembrane region" description="Helical" evidence="1">
    <location>
        <begin position="55"/>
        <end position="76"/>
    </location>
</feature>
<keyword evidence="1" id="KW-0812">Transmembrane</keyword>
<gene>
    <name evidence="2" type="ORF">CLUMA_CG009819</name>
</gene>
<keyword evidence="3" id="KW-1185">Reference proteome</keyword>
<name>A0A1J1I9J4_9DIPT</name>
<organism evidence="2 3">
    <name type="scientific">Clunio marinus</name>
    <dbReference type="NCBI Taxonomy" id="568069"/>
    <lineage>
        <taxon>Eukaryota</taxon>
        <taxon>Metazoa</taxon>
        <taxon>Ecdysozoa</taxon>
        <taxon>Arthropoda</taxon>
        <taxon>Hexapoda</taxon>
        <taxon>Insecta</taxon>
        <taxon>Pterygota</taxon>
        <taxon>Neoptera</taxon>
        <taxon>Endopterygota</taxon>
        <taxon>Diptera</taxon>
        <taxon>Nematocera</taxon>
        <taxon>Chironomoidea</taxon>
        <taxon>Chironomidae</taxon>
        <taxon>Clunio</taxon>
    </lineage>
</organism>
<accession>A0A1J1I9J4</accession>
<proteinExistence type="predicted"/>
<reference evidence="2 3" key="1">
    <citation type="submission" date="2015-04" db="EMBL/GenBank/DDBJ databases">
        <authorList>
            <person name="Syromyatnikov M.Y."/>
            <person name="Popov V.N."/>
        </authorList>
    </citation>
    <scope>NUCLEOTIDE SEQUENCE [LARGE SCALE GENOMIC DNA]</scope>
</reference>